<dbReference type="AlphaFoldDB" id="A0A1S7UJP4"/>
<feature type="region of interest" description="Disordered" evidence="2">
    <location>
        <begin position="247"/>
        <end position="275"/>
    </location>
</feature>
<proteinExistence type="predicted"/>
<reference evidence="3" key="1">
    <citation type="submission" date="2016-03" db="EMBL/GenBank/DDBJ databases">
        <title>Draft genome sequence of Rosellinia necatrix.</title>
        <authorList>
            <person name="Kanematsu S."/>
        </authorList>
    </citation>
    <scope>NUCLEOTIDE SEQUENCE [LARGE SCALE GENOMIC DNA]</scope>
    <source>
        <strain evidence="3">W97</strain>
    </source>
</reference>
<accession>A0A1S7UJP4</accession>
<dbReference type="OrthoDB" id="4757483at2759"/>
<dbReference type="SUPFAM" id="SSF48403">
    <property type="entry name" value="Ankyrin repeat"/>
    <property type="match status" value="1"/>
</dbReference>
<sequence length="497" mass="55102">MDSQPKPNTGLKRVQKRVRFKRDSILEEVRIIGGRKSEQQPYCQQQEPQQQPQQQVQDARPVPRQGDLRSCRKSEGRANALNFDGVPPLFRCKSSEGIRKVIRAGKGAITDVFRGYNALHWYCNAKSTSPGIIRELLRRGIDINALDQRSPARRGGAIIRHTALGYACRNANVKAVHTLLQNGADPRGEPSPSLSPSPKLPREDRHGSPIVYPSPLQELLCQPVHGPRPGRCPWVYHLSELDEETDAYLDDDDDDNDDDNPETETPHPAFRALPPLPDIPSHAGSRPVCGECAADYHIWEPWPATEAERLSARARRRARYHAQIRRLGQRLRACAQLLLDYDLHRRSDPTTTTTTTTITTTTATANTIIITPSGFPASDDPLLWPALDLFLETFWRVFYAVSVCEGDDSDRATFALFGDVCDLLLESAGYSGAPATTTTTTTAAAAAATKGGNIRGLDRLVALVVWNAQFAAFRRGEFFDVDTQLERALAGRSAVLR</sequence>
<feature type="compositionally biased region" description="Low complexity" evidence="2">
    <location>
        <begin position="39"/>
        <end position="65"/>
    </location>
</feature>
<feature type="compositionally biased region" description="Acidic residues" evidence="2">
    <location>
        <begin position="247"/>
        <end position="262"/>
    </location>
</feature>
<dbReference type="Pfam" id="PF13606">
    <property type="entry name" value="Ank_3"/>
    <property type="match status" value="1"/>
</dbReference>
<feature type="region of interest" description="Disordered" evidence="2">
    <location>
        <begin position="37"/>
        <end position="69"/>
    </location>
</feature>
<dbReference type="Proteomes" id="UP000054516">
    <property type="component" value="Unassembled WGS sequence"/>
</dbReference>
<keyword evidence="1" id="KW-0040">ANK repeat</keyword>
<dbReference type="Pfam" id="PF00023">
    <property type="entry name" value="Ank"/>
    <property type="match status" value="1"/>
</dbReference>
<dbReference type="SMART" id="SM00248">
    <property type="entry name" value="ANK"/>
    <property type="match status" value="2"/>
</dbReference>
<protein>
    <submittedName>
        <fullName evidence="3">Uncharacterized protein</fullName>
    </submittedName>
</protein>
<gene>
    <name evidence="3" type="ORF">SAMD00023353_0201520</name>
</gene>
<dbReference type="InterPro" id="IPR036770">
    <property type="entry name" value="Ankyrin_rpt-contain_sf"/>
</dbReference>
<dbReference type="EMBL" id="DF977447">
    <property type="protein sequence ID" value="GAP83482.1"/>
    <property type="molecule type" value="Genomic_DNA"/>
</dbReference>
<dbReference type="InterPro" id="IPR002110">
    <property type="entry name" value="Ankyrin_rpt"/>
</dbReference>
<dbReference type="PROSITE" id="PS50088">
    <property type="entry name" value="ANK_REPEAT"/>
    <property type="match status" value="1"/>
</dbReference>
<name>A0A1S7UJP4_ROSNE</name>
<dbReference type="PROSITE" id="PS50297">
    <property type="entry name" value="ANK_REP_REGION"/>
    <property type="match status" value="1"/>
</dbReference>
<evidence type="ECO:0000256" key="2">
    <source>
        <dbReference type="SAM" id="MobiDB-lite"/>
    </source>
</evidence>
<dbReference type="Gene3D" id="1.25.40.20">
    <property type="entry name" value="Ankyrin repeat-containing domain"/>
    <property type="match status" value="1"/>
</dbReference>
<feature type="repeat" description="ANK" evidence="1">
    <location>
        <begin position="114"/>
        <end position="148"/>
    </location>
</feature>
<organism evidence="3">
    <name type="scientific">Rosellinia necatrix</name>
    <name type="common">White root-rot fungus</name>
    <dbReference type="NCBI Taxonomy" id="77044"/>
    <lineage>
        <taxon>Eukaryota</taxon>
        <taxon>Fungi</taxon>
        <taxon>Dikarya</taxon>
        <taxon>Ascomycota</taxon>
        <taxon>Pezizomycotina</taxon>
        <taxon>Sordariomycetes</taxon>
        <taxon>Xylariomycetidae</taxon>
        <taxon>Xylariales</taxon>
        <taxon>Xylariaceae</taxon>
        <taxon>Rosellinia</taxon>
    </lineage>
</organism>
<evidence type="ECO:0000256" key="1">
    <source>
        <dbReference type="PROSITE-ProRule" id="PRU00023"/>
    </source>
</evidence>
<keyword evidence="4" id="KW-1185">Reference proteome</keyword>
<feature type="region of interest" description="Disordered" evidence="2">
    <location>
        <begin position="182"/>
        <end position="211"/>
    </location>
</feature>
<evidence type="ECO:0000313" key="4">
    <source>
        <dbReference type="Proteomes" id="UP000054516"/>
    </source>
</evidence>
<evidence type="ECO:0000313" key="3">
    <source>
        <dbReference type="EMBL" id="GAP83482.1"/>
    </source>
</evidence>